<evidence type="ECO:0000259" key="5">
    <source>
        <dbReference type="PROSITE" id="PS50222"/>
    </source>
</evidence>
<feature type="compositionally biased region" description="Low complexity" evidence="3">
    <location>
        <begin position="336"/>
        <end position="362"/>
    </location>
</feature>
<feature type="compositionally biased region" description="Basic and acidic residues" evidence="3">
    <location>
        <begin position="942"/>
        <end position="962"/>
    </location>
</feature>
<evidence type="ECO:0000256" key="1">
    <source>
        <dbReference type="ARBA" id="ARBA00022837"/>
    </source>
</evidence>
<feature type="region of interest" description="Disordered" evidence="3">
    <location>
        <begin position="942"/>
        <end position="1120"/>
    </location>
</feature>
<evidence type="ECO:0000259" key="4">
    <source>
        <dbReference type="PROSITE" id="PS50031"/>
    </source>
</evidence>
<reference evidence="6 7" key="1">
    <citation type="journal article" date="2019" name="Nat. Plants">
        <title>Genome sequencing of Musa balbisiana reveals subgenome evolution and function divergence in polyploid bananas.</title>
        <authorList>
            <person name="Yao X."/>
        </authorList>
    </citation>
    <scope>NUCLEOTIDE SEQUENCE [LARGE SCALE GENOMIC DNA]</scope>
    <source>
        <strain evidence="7">cv. DH-PKW</strain>
        <tissue evidence="6">Leaves</tissue>
    </source>
</reference>
<dbReference type="PANTHER" id="PTHR11216:SF172">
    <property type="entry name" value="EH DOMAIN-CONTAINING PROTEIN"/>
    <property type="match status" value="1"/>
</dbReference>
<dbReference type="SUPFAM" id="SSF47473">
    <property type="entry name" value="EF-hand"/>
    <property type="match status" value="2"/>
</dbReference>
<dbReference type="SMART" id="SM00027">
    <property type="entry name" value="EH"/>
    <property type="match status" value="2"/>
</dbReference>
<feature type="compositionally biased region" description="Polar residues" evidence="3">
    <location>
        <begin position="246"/>
        <end position="289"/>
    </location>
</feature>
<feature type="compositionally biased region" description="Basic and acidic residues" evidence="3">
    <location>
        <begin position="973"/>
        <end position="1009"/>
    </location>
</feature>
<feature type="coiled-coil region" evidence="2">
    <location>
        <begin position="599"/>
        <end position="672"/>
    </location>
</feature>
<feature type="region of interest" description="Disordered" evidence="3">
    <location>
        <begin position="798"/>
        <end position="926"/>
    </location>
</feature>
<evidence type="ECO:0000313" key="6">
    <source>
        <dbReference type="EMBL" id="THU72373.1"/>
    </source>
</evidence>
<dbReference type="PANTHER" id="PTHR11216">
    <property type="entry name" value="EH DOMAIN"/>
    <property type="match status" value="1"/>
</dbReference>
<feature type="compositionally biased region" description="Polar residues" evidence="3">
    <location>
        <begin position="963"/>
        <end position="972"/>
    </location>
</feature>
<feature type="compositionally biased region" description="Polar residues" evidence="3">
    <location>
        <begin position="1033"/>
        <end position="1043"/>
    </location>
</feature>
<dbReference type="InterPro" id="IPR011992">
    <property type="entry name" value="EF-hand-dom_pair"/>
</dbReference>
<dbReference type="InterPro" id="IPR000261">
    <property type="entry name" value="EH_dom"/>
</dbReference>
<feature type="domain" description="EH" evidence="4">
    <location>
        <begin position="10"/>
        <end position="100"/>
    </location>
</feature>
<dbReference type="PROSITE" id="PS00018">
    <property type="entry name" value="EF_HAND_1"/>
    <property type="match status" value="1"/>
</dbReference>
<feature type="domain" description="EF-hand" evidence="5">
    <location>
        <begin position="465"/>
        <end position="500"/>
    </location>
</feature>
<feature type="region of interest" description="Disordered" evidence="3">
    <location>
        <begin position="119"/>
        <end position="195"/>
    </location>
</feature>
<sequence length="1305" mass="142853">MAARPNQVADMRLFDAYFMRADLDRDGRISGHEAVAFFQGANLPRQVLAQVWMYADQKRAGFLGREEFYNALRLITVAQRGIELTPEIVQAALKSPDAAKIPAPKINAVPDPASQMKFGAPNTHSSQMSPMGPTNQNPNFRPTNQNPGFGPTIQNPGFGPTNQNPGFRGQPPHPNTGMNQHAFPTGNNLMRPPQATPVAVRPFHKEVGQVLPGGSSTASPYPPGSSSSNVSTDWFSGRNSGALGQGTPQTSFLGVSSVNEDGFGVSNSGSAPGTGSKPQILASTATSVPSKPGDAILPSLQSDSRALVLAGNGFSSDSTFGGDAFSATPQEKQEKNVSSFSSSTTPKSSSIVPSISGSQNSSKPQNVDTWQSMALVPSSDNQLQQTQSPVKQSQSGMKQSTPAMTGLSGPVGSIGSTSSQPQLSWPKFTQSDIQRYLVIFIKVDNDRDGKITGEEARNLFLSWRLPREVLKQVWDLSDQDNDGMLSLREFCIALYLMERHREKCPLPAVLPESVRSDQTLLLATNQPVTGYGGPVSQSTPVQGTALSRPAVPAVSVKPQIPKPIPSQTDDTIQSVKKSKVPVLEKHMVDQLSKDEQSTLHSKFQEASDADKKVQELEKEILDSKEKTEFYRSKMQELVLYKSRCDNRFNEITERASADKREVESLMKKYEEKYKQVGDVASKLTIEEATFRDIQERKLEIYDAIVKIEQGGTADGLLQARADHIQKDLEELVKVLNERCKQYGLRSKPTSLIELPFGWQPGIQEGAADWDEDWDKFEEDGFAAVKELTIEVEKVVPTEKSKPEEVKKEKLSTEEVSQASSSNGEKKTEKHSNGENETEKRSSDEDETDKRSNDENKTEKPSATTAPLTENGSTNLDGDDSLAKSPSSPGTSALESPKDIHHVSVRHDGSPHANENSKGFKFQSKPHSQIGFAAVKELTIEVEKVVPTEKSKPEEVKKEKLSTEEVSQASSSNGEKKTEKHSNGENETEKRSSDEDETDKRSNDENKTEKPSATTAPLTENGSTNLDGDDSLAKSPSSPGTSALESPKDIHHVSVRHDGSPHANENSSDHDAAESFNLEDKHAGEPSWGPTFDRTDDTDSVWSFNPKESDHQKRRQNFSFGSDDFGLFPPIKTDSPSAASVAGKEKGPFFDSVPSTPLFNSGFSPRFTDGPDDHQSFDSFSQHDFFGMHDTGAFAQREGLSRFDSFRSTTDYSRGENLVRFDSIRSTADYNSSRGESFARFDSMRSTTDYNSSRGESFARFDSMHSTTDYSRGYSSFDGGDLFGSEPFKSSESRSPKKGTTNWDAF</sequence>
<dbReference type="EMBL" id="PYDT01000001">
    <property type="protein sequence ID" value="THU72373.1"/>
    <property type="molecule type" value="Genomic_DNA"/>
</dbReference>
<keyword evidence="7" id="KW-1185">Reference proteome</keyword>
<dbReference type="PROSITE" id="PS50222">
    <property type="entry name" value="EF_HAND_2"/>
    <property type="match status" value="2"/>
</dbReference>
<dbReference type="GO" id="GO:0005737">
    <property type="term" value="C:cytoplasm"/>
    <property type="evidence" value="ECO:0007669"/>
    <property type="project" value="TreeGrafter"/>
</dbReference>
<dbReference type="PROSITE" id="PS50031">
    <property type="entry name" value="EH"/>
    <property type="match status" value="2"/>
</dbReference>
<feature type="compositionally biased region" description="Polar residues" evidence="3">
    <location>
        <begin position="1010"/>
        <end position="1025"/>
    </location>
</feature>
<feature type="compositionally biased region" description="Polar residues" evidence="3">
    <location>
        <begin position="363"/>
        <end position="403"/>
    </location>
</feature>
<feature type="compositionally biased region" description="Basic and acidic residues" evidence="3">
    <location>
        <begin position="798"/>
        <end position="812"/>
    </location>
</feature>
<dbReference type="CDD" id="cd00052">
    <property type="entry name" value="EH"/>
    <property type="match status" value="2"/>
</dbReference>
<protein>
    <recommendedName>
        <fullName evidence="8">Calcium-binding EF hand family protein</fullName>
    </recommendedName>
</protein>
<proteinExistence type="predicted"/>
<dbReference type="InterPro" id="IPR018247">
    <property type="entry name" value="EF_Hand_1_Ca_BS"/>
</dbReference>
<dbReference type="Pfam" id="PF12763">
    <property type="entry name" value="EH"/>
    <property type="match status" value="2"/>
</dbReference>
<feature type="compositionally biased region" description="Polar residues" evidence="3">
    <location>
        <begin position="883"/>
        <end position="893"/>
    </location>
</feature>
<feature type="compositionally biased region" description="Basic and acidic residues" evidence="3">
    <location>
        <begin position="895"/>
        <end position="909"/>
    </location>
</feature>
<dbReference type="STRING" id="52838.A0A4S8KBB5"/>
<evidence type="ECO:0000256" key="2">
    <source>
        <dbReference type="SAM" id="Coils"/>
    </source>
</evidence>
<accession>A0A4S8KBB5</accession>
<feature type="domain" description="EH" evidence="4">
    <location>
        <begin position="432"/>
        <end position="514"/>
    </location>
</feature>
<dbReference type="GO" id="GO:0016197">
    <property type="term" value="P:endosomal transport"/>
    <property type="evidence" value="ECO:0007669"/>
    <property type="project" value="TreeGrafter"/>
</dbReference>
<dbReference type="GO" id="GO:0006897">
    <property type="term" value="P:endocytosis"/>
    <property type="evidence" value="ECO:0007669"/>
    <property type="project" value="TreeGrafter"/>
</dbReference>
<feature type="compositionally biased region" description="Polar residues" evidence="3">
    <location>
        <begin position="214"/>
        <end position="239"/>
    </location>
</feature>
<feature type="region of interest" description="Disordered" evidence="3">
    <location>
        <begin position="321"/>
        <end position="423"/>
    </location>
</feature>
<feature type="region of interest" description="Disordered" evidence="3">
    <location>
        <begin position="1284"/>
        <end position="1305"/>
    </location>
</feature>
<feature type="domain" description="EF-hand" evidence="5">
    <location>
        <begin position="9"/>
        <end position="44"/>
    </location>
</feature>
<feature type="region of interest" description="Disordered" evidence="3">
    <location>
        <begin position="208"/>
        <end position="298"/>
    </location>
</feature>
<dbReference type="InterPro" id="IPR002048">
    <property type="entry name" value="EF_hand_dom"/>
</dbReference>
<dbReference type="GO" id="GO:0005886">
    <property type="term" value="C:plasma membrane"/>
    <property type="evidence" value="ECO:0007669"/>
    <property type="project" value="TreeGrafter"/>
</dbReference>
<feature type="compositionally biased region" description="Polar residues" evidence="3">
    <location>
        <begin position="813"/>
        <end position="822"/>
    </location>
</feature>
<feature type="compositionally biased region" description="Basic and acidic residues" evidence="3">
    <location>
        <begin position="823"/>
        <end position="859"/>
    </location>
</feature>
<dbReference type="Proteomes" id="UP000317650">
    <property type="component" value="Chromosome 4"/>
</dbReference>
<evidence type="ECO:0000256" key="3">
    <source>
        <dbReference type="SAM" id="MobiDB-lite"/>
    </source>
</evidence>
<feature type="compositionally biased region" description="Polar residues" evidence="3">
    <location>
        <begin position="860"/>
        <end position="875"/>
    </location>
</feature>
<keyword evidence="2" id="KW-0175">Coiled coil</keyword>
<dbReference type="Gene3D" id="1.10.238.10">
    <property type="entry name" value="EF-hand"/>
    <property type="match status" value="2"/>
</dbReference>
<name>A0A4S8KBB5_MUSBA</name>
<feature type="compositionally biased region" description="Basic and acidic residues" evidence="3">
    <location>
        <begin position="1045"/>
        <end position="1059"/>
    </location>
</feature>
<comment type="caution">
    <text evidence="6">The sequence shown here is derived from an EMBL/GenBank/DDBJ whole genome shotgun (WGS) entry which is preliminary data.</text>
</comment>
<organism evidence="6 7">
    <name type="scientific">Musa balbisiana</name>
    <name type="common">Banana</name>
    <dbReference type="NCBI Taxonomy" id="52838"/>
    <lineage>
        <taxon>Eukaryota</taxon>
        <taxon>Viridiplantae</taxon>
        <taxon>Streptophyta</taxon>
        <taxon>Embryophyta</taxon>
        <taxon>Tracheophyta</taxon>
        <taxon>Spermatophyta</taxon>
        <taxon>Magnoliopsida</taxon>
        <taxon>Liliopsida</taxon>
        <taxon>Zingiberales</taxon>
        <taxon>Musaceae</taxon>
        <taxon>Musa</taxon>
    </lineage>
</organism>
<dbReference type="GO" id="GO:0005509">
    <property type="term" value="F:calcium ion binding"/>
    <property type="evidence" value="ECO:0007669"/>
    <property type="project" value="InterPro"/>
</dbReference>
<feature type="compositionally biased region" description="Polar residues" evidence="3">
    <location>
        <begin position="122"/>
        <end position="165"/>
    </location>
</feature>
<keyword evidence="1" id="KW-0106">Calcium</keyword>
<feature type="compositionally biased region" description="Polar residues" evidence="3">
    <location>
        <begin position="414"/>
        <end position="423"/>
    </location>
</feature>
<evidence type="ECO:0000313" key="7">
    <source>
        <dbReference type="Proteomes" id="UP000317650"/>
    </source>
</evidence>
<dbReference type="SMART" id="SM00054">
    <property type="entry name" value="EFh"/>
    <property type="match status" value="4"/>
</dbReference>
<evidence type="ECO:0008006" key="8">
    <source>
        <dbReference type="Google" id="ProtNLM"/>
    </source>
</evidence>
<feature type="compositionally biased region" description="Basic and acidic residues" evidence="3">
    <location>
        <begin position="1066"/>
        <end position="1083"/>
    </location>
</feature>
<gene>
    <name evidence="6" type="ORF">C4D60_Mb04t11440</name>
</gene>